<dbReference type="Gene3D" id="3.90.1150.10">
    <property type="entry name" value="Aspartate Aminotransferase, domain 1"/>
    <property type="match status" value="1"/>
</dbReference>
<accession>A0AAU9EWJ5</accession>
<dbReference type="GO" id="GO:0005960">
    <property type="term" value="C:glycine cleavage complex"/>
    <property type="evidence" value="ECO:0007669"/>
    <property type="project" value="TreeGrafter"/>
</dbReference>
<dbReference type="GO" id="GO:0016594">
    <property type="term" value="F:glycine binding"/>
    <property type="evidence" value="ECO:0007669"/>
    <property type="project" value="TreeGrafter"/>
</dbReference>
<dbReference type="InterPro" id="IPR049316">
    <property type="entry name" value="GDC-P_C"/>
</dbReference>
<keyword evidence="10" id="KW-1185">Reference proteome</keyword>
<dbReference type="NCBIfam" id="NF003346">
    <property type="entry name" value="PRK04366.1"/>
    <property type="match status" value="1"/>
</dbReference>
<dbReference type="FunFam" id="3.40.640.10:FF:000224">
    <property type="entry name" value="Probable glycine dehydrogenase (decarboxylating) subunit 2"/>
    <property type="match status" value="1"/>
</dbReference>
<evidence type="ECO:0000259" key="7">
    <source>
        <dbReference type="Pfam" id="PF02347"/>
    </source>
</evidence>
<dbReference type="InterPro" id="IPR015422">
    <property type="entry name" value="PyrdxlP-dep_Trfase_small"/>
</dbReference>
<evidence type="ECO:0000256" key="4">
    <source>
        <dbReference type="ARBA" id="ARBA00022898"/>
    </source>
</evidence>
<dbReference type="Gene3D" id="3.40.640.10">
    <property type="entry name" value="Type I PLP-dependent aspartate aminotransferase-like (Major domain)"/>
    <property type="match status" value="1"/>
</dbReference>
<dbReference type="GO" id="GO:0005829">
    <property type="term" value="C:cytosol"/>
    <property type="evidence" value="ECO:0007669"/>
    <property type="project" value="TreeGrafter"/>
</dbReference>
<dbReference type="AlphaFoldDB" id="A0AAU9EWJ5"/>
<evidence type="ECO:0000259" key="8">
    <source>
        <dbReference type="Pfam" id="PF21478"/>
    </source>
</evidence>
<protein>
    <recommendedName>
        <fullName evidence="3">glycine dehydrogenase (aminomethyl-transferring)</fullName>
        <ecNumber evidence="3">1.4.4.2</ecNumber>
    </recommendedName>
</protein>
<dbReference type="Pfam" id="PF21478">
    <property type="entry name" value="GcvP2_C"/>
    <property type="match status" value="1"/>
</dbReference>
<evidence type="ECO:0000256" key="6">
    <source>
        <dbReference type="ARBA" id="ARBA00049026"/>
    </source>
</evidence>
<dbReference type="InterPro" id="IPR015421">
    <property type="entry name" value="PyrdxlP-dep_Trfase_major"/>
</dbReference>
<comment type="catalytic activity">
    <reaction evidence="6">
        <text>N(6)-[(R)-lipoyl]-L-lysyl-[glycine-cleavage complex H protein] + glycine + H(+) = N(6)-[(R)-S(8)-aminomethyldihydrolipoyl]-L-lysyl-[glycine-cleavage complex H protein] + CO2</text>
        <dbReference type="Rhea" id="RHEA:24304"/>
        <dbReference type="Rhea" id="RHEA-COMP:10494"/>
        <dbReference type="Rhea" id="RHEA-COMP:10495"/>
        <dbReference type="ChEBI" id="CHEBI:15378"/>
        <dbReference type="ChEBI" id="CHEBI:16526"/>
        <dbReference type="ChEBI" id="CHEBI:57305"/>
        <dbReference type="ChEBI" id="CHEBI:83099"/>
        <dbReference type="ChEBI" id="CHEBI:83143"/>
        <dbReference type="EC" id="1.4.4.2"/>
    </reaction>
</comment>
<dbReference type="PANTHER" id="PTHR11773:SF1">
    <property type="entry name" value="GLYCINE DEHYDROGENASE (DECARBOXYLATING), MITOCHONDRIAL"/>
    <property type="match status" value="1"/>
</dbReference>
<dbReference type="Pfam" id="PF02347">
    <property type="entry name" value="GDC-P"/>
    <property type="match status" value="1"/>
</dbReference>
<dbReference type="Proteomes" id="UP001366166">
    <property type="component" value="Chromosome"/>
</dbReference>
<evidence type="ECO:0000256" key="3">
    <source>
        <dbReference type="ARBA" id="ARBA00012134"/>
    </source>
</evidence>
<dbReference type="KEGG" id="dmp:FAK_29910"/>
<reference evidence="10" key="1">
    <citation type="journal article" date="2023" name="Arch. Microbiol.">
        <title>Desulfoferula mesophilus gen. nov. sp. nov., a mesophilic sulfate-reducing bacterium isolated from a brackish lake sediment.</title>
        <authorList>
            <person name="Watanabe T."/>
            <person name="Yabe T."/>
            <person name="Tsuji J.M."/>
            <person name="Fukui M."/>
        </authorList>
    </citation>
    <scope>NUCLEOTIDE SEQUENCE [LARGE SCALE GENOMIC DNA]</scope>
    <source>
        <strain evidence="10">12FAK</strain>
    </source>
</reference>
<dbReference type="EMBL" id="AP028679">
    <property type="protein sequence ID" value="BEQ15925.1"/>
    <property type="molecule type" value="Genomic_DNA"/>
</dbReference>
<dbReference type="GO" id="GO:0019464">
    <property type="term" value="P:glycine decarboxylation via glycine cleavage system"/>
    <property type="evidence" value="ECO:0007669"/>
    <property type="project" value="TreeGrafter"/>
</dbReference>
<dbReference type="GO" id="GO:0004375">
    <property type="term" value="F:glycine dehydrogenase (decarboxylating) activity"/>
    <property type="evidence" value="ECO:0007669"/>
    <property type="project" value="UniProtKB-EC"/>
</dbReference>
<evidence type="ECO:0000313" key="9">
    <source>
        <dbReference type="EMBL" id="BEQ15925.1"/>
    </source>
</evidence>
<feature type="domain" description="Glycine dehydrogenase C-terminal" evidence="8">
    <location>
        <begin position="353"/>
        <end position="450"/>
    </location>
</feature>
<sequence length="487" mass="52376">MKTIYEISRPGRRAASLPCSRVDESFCQMSQLPPELRRAQPAELPEVAEVDLVRHYTLLSRMNFGVDVGTYPLGSCTMKYNPKFTEQAARLPGFAGLHPLLPQLRRGGLLAQGALRVIHELEDLLKQITGMDAFTMQPLAGAHGELTGIMLMAAYHNDKGNQKSLVLVPDSAHGTNPASAAIAGYEVVTVPSKGGVMDPVAFKEMLNDQVAGVMMTNPNTVGLFNPYIAEIAEAAHQADALMYYDGANLNAIMGMAKPADLGFDIVHLNLHKTFATPHGGGGPGAGPVGVVERLRDYLPISRVEMRPDGTLFLNYDHPKSIGYVAPFYGNFGVCLKAFAYILALGGEGLKEVSQDAVLAANYLRVKLGDKWQVAFDKTCMHEVVFSAEDKVADHGVSALDVAKALIDAGFHPPTIYFPLVVKEALMIEPTETESLENLDALVAAMGRIADMAASDPEALHAAPVSTPVGRLDEVNAARHPVLQEPEA</sequence>
<organism evidence="9 10">
    <name type="scientific">Desulfoferula mesophila</name>
    <dbReference type="NCBI Taxonomy" id="3058419"/>
    <lineage>
        <taxon>Bacteria</taxon>
        <taxon>Pseudomonadati</taxon>
        <taxon>Thermodesulfobacteriota</taxon>
        <taxon>Desulfarculia</taxon>
        <taxon>Desulfarculales</taxon>
        <taxon>Desulfarculaceae</taxon>
        <taxon>Desulfoferula</taxon>
    </lineage>
</organism>
<gene>
    <name evidence="9" type="primary">gcvPB</name>
    <name evidence="9" type="ORF">FAK_29910</name>
</gene>
<dbReference type="SUPFAM" id="SSF53383">
    <property type="entry name" value="PLP-dependent transferases"/>
    <property type="match status" value="1"/>
</dbReference>
<dbReference type="PANTHER" id="PTHR11773">
    <property type="entry name" value="GLYCINE DEHYDROGENASE, DECARBOXYLATING"/>
    <property type="match status" value="1"/>
</dbReference>
<dbReference type="RefSeq" id="WP_338601045.1">
    <property type="nucleotide sequence ID" value="NZ_AP028679.1"/>
</dbReference>
<dbReference type="InterPro" id="IPR049315">
    <property type="entry name" value="GDC-P_N"/>
</dbReference>
<evidence type="ECO:0000313" key="10">
    <source>
        <dbReference type="Proteomes" id="UP001366166"/>
    </source>
</evidence>
<dbReference type="InterPro" id="IPR015424">
    <property type="entry name" value="PyrdxlP-dep_Trfase"/>
</dbReference>
<evidence type="ECO:0000256" key="5">
    <source>
        <dbReference type="ARBA" id="ARBA00023002"/>
    </source>
</evidence>
<dbReference type="Gene3D" id="6.20.440.10">
    <property type="match status" value="1"/>
</dbReference>
<comment type="cofactor">
    <cofactor evidence="1">
        <name>pyridoxal 5'-phosphate</name>
        <dbReference type="ChEBI" id="CHEBI:597326"/>
    </cofactor>
</comment>
<feature type="domain" description="Glycine cleavage system P-protein N-terminal" evidence="7">
    <location>
        <begin position="111"/>
        <end position="299"/>
    </location>
</feature>
<dbReference type="GO" id="GO:0030170">
    <property type="term" value="F:pyridoxal phosphate binding"/>
    <property type="evidence" value="ECO:0007669"/>
    <property type="project" value="TreeGrafter"/>
</dbReference>
<proteinExistence type="predicted"/>
<dbReference type="InterPro" id="IPR020581">
    <property type="entry name" value="GDC_P"/>
</dbReference>
<keyword evidence="5" id="KW-0560">Oxidoreductase</keyword>
<dbReference type="EC" id="1.4.4.2" evidence="3"/>
<dbReference type="FunFam" id="3.90.1150.10:FF:000014">
    <property type="entry name" value="Probable glycine dehydrogenase (decarboxylating) subunit 2"/>
    <property type="match status" value="1"/>
</dbReference>
<comment type="function">
    <text evidence="2">The glycine cleavage system catalyzes the degradation of glycine. The P protein binds the alpha-amino group of glycine through its pyridoxal phosphate cofactor; CO(2) is released and the remaining methylamine moiety is then transferred to the lipoamide cofactor of the H protein.</text>
</comment>
<evidence type="ECO:0000256" key="2">
    <source>
        <dbReference type="ARBA" id="ARBA00003788"/>
    </source>
</evidence>
<name>A0AAU9EWJ5_9BACT</name>
<keyword evidence="4" id="KW-0663">Pyridoxal phosphate</keyword>
<evidence type="ECO:0000256" key="1">
    <source>
        <dbReference type="ARBA" id="ARBA00001933"/>
    </source>
</evidence>